<dbReference type="InterPro" id="IPR005119">
    <property type="entry name" value="LysR_subst-bd"/>
</dbReference>
<organism evidence="7 8">
    <name type="scientific">Delftia lacustris</name>
    <dbReference type="NCBI Taxonomy" id="558537"/>
    <lineage>
        <taxon>Bacteria</taxon>
        <taxon>Pseudomonadati</taxon>
        <taxon>Pseudomonadota</taxon>
        <taxon>Betaproteobacteria</taxon>
        <taxon>Burkholderiales</taxon>
        <taxon>Comamonadaceae</taxon>
        <taxon>Delftia</taxon>
    </lineage>
</organism>
<keyword evidence="2" id="KW-0805">Transcription regulation</keyword>
<reference evidence="6 9" key="2">
    <citation type="submission" date="2020-12" db="EMBL/GenBank/DDBJ databases">
        <title>FDA dAtabase for Regulatory Grade micrObial Sequences (FDA-ARGOS): Supporting development and validation of Infectious Disease Dx tests.</title>
        <authorList>
            <person name="Sproer C."/>
            <person name="Gronow S."/>
            <person name="Severitt S."/>
            <person name="Schroder I."/>
            <person name="Tallon L."/>
            <person name="Sadzewicz L."/>
            <person name="Zhao X."/>
            <person name="Boylan J."/>
            <person name="Ott S."/>
            <person name="Bowen H."/>
            <person name="Vavikolanu K."/>
            <person name="Mehta A."/>
            <person name="Aluvathingal J."/>
            <person name="Nadendla S."/>
            <person name="Lowell S."/>
            <person name="Myers T."/>
            <person name="Yan Y."/>
            <person name="Sichtig H."/>
        </authorList>
    </citation>
    <scope>NUCLEOTIDE SEQUENCE [LARGE SCALE GENOMIC DNA]</scope>
    <source>
        <strain evidence="6 9">FDAARGOS_890</strain>
    </source>
</reference>
<name>A0A1H3RNX8_9BURK</name>
<dbReference type="Pfam" id="PF03466">
    <property type="entry name" value="LysR_substrate"/>
    <property type="match status" value="1"/>
</dbReference>
<dbReference type="PRINTS" id="PR00039">
    <property type="entry name" value="HTHLYSR"/>
</dbReference>
<dbReference type="SUPFAM" id="SSF46785">
    <property type="entry name" value="Winged helix' DNA-binding domain"/>
    <property type="match status" value="1"/>
</dbReference>
<proteinExistence type="inferred from homology"/>
<dbReference type="InterPro" id="IPR000847">
    <property type="entry name" value="LysR_HTH_N"/>
</dbReference>
<dbReference type="GO" id="GO:0003700">
    <property type="term" value="F:DNA-binding transcription factor activity"/>
    <property type="evidence" value="ECO:0007669"/>
    <property type="project" value="InterPro"/>
</dbReference>
<evidence type="ECO:0000313" key="9">
    <source>
        <dbReference type="Proteomes" id="UP000595064"/>
    </source>
</evidence>
<dbReference type="GO" id="GO:0003677">
    <property type="term" value="F:DNA binding"/>
    <property type="evidence" value="ECO:0007669"/>
    <property type="project" value="UniProtKB-KW"/>
</dbReference>
<dbReference type="InterPro" id="IPR036388">
    <property type="entry name" value="WH-like_DNA-bd_sf"/>
</dbReference>
<dbReference type="Proteomes" id="UP000183417">
    <property type="component" value="Unassembled WGS sequence"/>
</dbReference>
<feature type="domain" description="HTH lysR-type" evidence="5">
    <location>
        <begin position="1"/>
        <end position="58"/>
    </location>
</feature>
<evidence type="ECO:0000256" key="3">
    <source>
        <dbReference type="ARBA" id="ARBA00023125"/>
    </source>
</evidence>
<evidence type="ECO:0000256" key="1">
    <source>
        <dbReference type="ARBA" id="ARBA00009437"/>
    </source>
</evidence>
<evidence type="ECO:0000259" key="5">
    <source>
        <dbReference type="PROSITE" id="PS50931"/>
    </source>
</evidence>
<evidence type="ECO:0000256" key="4">
    <source>
        <dbReference type="ARBA" id="ARBA00023163"/>
    </source>
</evidence>
<dbReference type="Gene3D" id="3.40.190.290">
    <property type="match status" value="1"/>
</dbReference>
<dbReference type="EMBL" id="FNPE01000016">
    <property type="protein sequence ID" value="SDZ26938.1"/>
    <property type="molecule type" value="Genomic_DNA"/>
</dbReference>
<evidence type="ECO:0000313" key="8">
    <source>
        <dbReference type="Proteomes" id="UP000183417"/>
    </source>
</evidence>
<dbReference type="RefSeq" id="WP_016450162.1">
    <property type="nucleotide sequence ID" value="NZ_CP065748.1"/>
</dbReference>
<sequence length="299" mass="31982">MDLRQLEYFVAVVEHGSISRAAVALNLAQPSVSRQIALLEEELGQRLLDRTGRGVAATAAGETLLSHARTMLNSASQALSDLKEMHAEPVGSVVVGLPHRVAASLAVPLIREFRRRLPHALLSVVEGLSLSLREGMIAGRIDLGLMFDPAPTPLLSYEPLMRESMLLVAPKGYRLPSRIGLSALADFPLVLPGTHNPIRSLVDAVLLPRKIRLNVVAEVGAVHTALSVVEEGLACSILPDSALNLAGARTGIQSAPIGPPAIRNQLVLAMPRARPANRLIAETAKLLRELDFRKGARAV</sequence>
<dbReference type="PANTHER" id="PTHR30419">
    <property type="entry name" value="HTH-TYPE TRANSCRIPTIONAL REGULATOR YBHD"/>
    <property type="match status" value="1"/>
</dbReference>
<dbReference type="PROSITE" id="PS50931">
    <property type="entry name" value="HTH_LYSR"/>
    <property type="match status" value="1"/>
</dbReference>
<keyword evidence="9" id="KW-1185">Reference proteome</keyword>
<dbReference type="Gene3D" id="1.10.10.10">
    <property type="entry name" value="Winged helix-like DNA-binding domain superfamily/Winged helix DNA-binding domain"/>
    <property type="match status" value="1"/>
</dbReference>
<comment type="similarity">
    <text evidence="1">Belongs to the LysR transcriptional regulatory family.</text>
</comment>
<reference evidence="7 8" key="1">
    <citation type="submission" date="2016-10" db="EMBL/GenBank/DDBJ databases">
        <authorList>
            <person name="de Groot N.N."/>
        </authorList>
    </citation>
    <scope>NUCLEOTIDE SEQUENCE [LARGE SCALE GENOMIC DNA]</scope>
    <source>
        <strain evidence="7 8">LMG 24775</strain>
    </source>
</reference>
<dbReference type="EMBL" id="CP065748">
    <property type="protein sequence ID" value="QPS84378.1"/>
    <property type="molecule type" value="Genomic_DNA"/>
</dbReference>
<dbReference type="SUPFAM" id="SSF53850">
    <property type="entry name" value="Periplasmic binding protein-like II"/>
    <property type="match status" value="1"/>
</dbReference>
<evidence type="ECO:0000313" key="6">
    <source>
        <dbReference type="EMBL" id="QPS84378.1"/>
    </source>
</evidence>
<dbReference type="AlphaFoldDB" id="A0A1H3RNX8"/>
<dbReference type="GO" id="GO:0005829">
    <property type="term" value="C:cytosol"/>
    <property type="evidence" value="ECO:0007669"/>
    <property type="project" value="TreeGrafter"/>
</dbReference>
<dbReference type="KEGG" id="dla:I6G47_15485"/>
<keyword evidence="3" id="KW-0238">DNA-binding</keyword>
<dbReference type="FunFam" id="1.10.10.10:FF:000001">
    <property type="entry name" value="LysR family transcriptional regulator"/>
    <property type="match status" value="1"/>
</dbReference>
<accession>A0A1H3RNX8</accession>
<dbReference type="InterPro" id="IPR036390">
    <property type="entry name" value="WH_DNA-bd_sf"/>
</dbReference>
<dbReference type="Proteomes" id="UP000595064">
    <property type="component" value="Chromosome"/>
</dbReference>
<evidence type="ECO:0000313" key="7">
    <source>
        <dbReference type="EMBL" id="SDZ26938.1"/>
    </source>
</evidence>
<dbReference type="Pfam" id="PF00126">
    <property type="entry name" value="HTH_1"/>
    <property type="match status" value="1"/>
</dbReference>
<evidence type="ECO:0000256" key="2">
    <source>
        <dbReference type="ARBA" id="ARBA00023015"/>
    </source>
</evidence>
<dbReference type="InterPro" id="IPR050950">
    <property type="entry name" value="HTH-type_LysR_regulators"/>
</dbReference>
<dbReference type="GeneID" id="94694562"/>
<protein>
    <submittedName>
        <fullName evidence="6 7">LysR family transcriptional regulator</fullName>
    </submittedName>
</protein>
<keyword evidence="4" id="KW-0804">Transcription</keyword>
<gene>
    <name evidence="6" type="ORF">I6G47_15485</name>
    <name evidence="7" type="ORF">SAMN05421547_11641</name>
</gene>